<evidence type="ECO:0000256" key="2">
    <source>
        <dbReference type="ARBA" id="ARBA00022737"/>
    </source>
</evidence>
<dbReference type="InterPro" id="IPR036322">
    <property type="entry name" value="WD40_repeat_dom_sf"/>
</dbReference>
<keyword evidence="4" id="KW-1185">Reference proteome</keyword>
<evidence type="ECO:0000256" key="1">
    <source>
        <dbReference type="ARBA" id="ARBA00022574"/>
    </source>
</evidence>
<dbReference type="InterPro" id="IPR001680">
    <property type="entry name" value="WD40_rpt"/>
</dbReference>
<comment type="caution">
    <text evidence="3">The sequence shown here is derived from an EMBL/GenBank/DDBJ whole genome shotgun (WGS) entry which is preliminary data.</text>
</comment>
<dbReference type="SMART" id="SM00320">
    <property type="entry name" value="WD40"/>
    <property type="match status" value="5"/>
</dbReference>
<sequence length="441" mass="48534">MEKVNENKRTAAALAADIPVNDGSSFPKKFPDSITTLTNHSSNDYILHLCLSQPLSLFASASANGYIRFHSFDAPQSDIKTLQQSIVAHPSSPISDLHCFNTHPHLFLSTARDGFVNIWDVRLSTSSPPALQFSPTNSIRAPILSGTINSSDQQVAVASGNTIFIHDLRNTPMKSSERLLGTLQFHSDVVSCVRFHPFISHLLLSGGEDCMIALATTHSCNQEIQKEAFTFGEGSFSHAYNYKIPSTNHLTEEEALISCFSNEQMVKSLSFTGPQADVICCIGTTEVANIWQISGMMQFADHATINEWTFDGCIDLTESRNYSSNPTIAEASISDLKIGKFNKVVMRENPLLQHEDSGGYIVDSFYDDNSKDLFLLGGTKSGHTGVVRCALSLSHTSNTMKLVTGGEDGCLCIWEQKSVDDRSLAIRNNYRKFRPTRATPY</sequence>
<keyword evidence="1" id="KW-0853">WD repeat</keyword>
<dbReference type="Proteomes" id="UP000823046">
    <property type="component" value="Unassembled WGS sequence"/>
</dbReference>
<dbReference type="PANTHER" id="PTHR22889">
    <property type="entry name" value="WD REPEAT-CONTAINING PROTEIN 89"/>
    <property type="match status" value="1"/>
</dbReference>
<dbReference type="SUPFAM" id="SSF50978">
    <property type="entry name" value="WD40 repeat-like"/>
    <property type="match status" value="1"/>
</dbReference>
<dbReference type="EMBL" id="JADAQX010000094">
    <property type="protein sequence ID" value="KAF8822046.1"/>
    <property type="molecule type" value="Genomic_DNA"/>
</dbReference>
<dbReference type="InterPro" id="IPR039328">
    <property type="entry name" value="WDR89"/>
</dbReference>
<dbReference type="InterPro" id="IPR015943">
    <property type="entry name" value="WD40/YVTN_repeat-like_dom_sf"/>
</dbReference>
<evidence type="ECO:0000313" key="3">
    <source>
        <dbReference type="EMBL" id="KAF8822046.1"/>
    </source>
</evidence>
<accession>A0ABQ7JDI8</accession>
<organism evidence="3 4">
    <name type="scientific">Cardiosporidium cionae</name>
    <dbReference type="NCBI Taxonomy" id="476202"/>
    <lineage>
        <taxon>Eukaryota</taxon>
        <taxon>Sar</taxon>
        <taxon>Alveolata</taxon>
        <taxon>Apicomplexa</taxon>
        <taxon>Aconoidasida</taxon>
        <taxon>Nephromycida</taxon>
        <taxon>Cardiosporidium</taxon>
    </lineage>
</organism>
<keyword evidence="2" id="KW-0677">Repeat</keyword>
<name>A0ABQ7JDI8_9APIC</name>
<proteinExistence type="predicted"/>
<gene>
    <name evidence="3" type="ORF">IE077_001176</name>
</gene>
<reference evidence="3 4" key="1">
    <citation type="journal article" date="2020" name="bioRxiv">
        <title>Metabolic contributions of an alphaproteobacterial endosymbiont in the apicomplexan Cardiosporidium cionae.</title>
        <authorList>
            <person name="Hunter E.S."/>
            <person name="Paight C.J."/>
            <person name="Lane C.E."/>
        </authorList>
    </citation>
    <scope>NUCLEOTIDE SEQUENCE [LARGE SCALE GENOMIC DNA]</scope>
    <source>
        <strain evidence="3">ESH_2018</strain>
    </source>
</reference>
<evidence type="ECO:0000313" key="4">
    <source>
        <dbReference type="Proteomes" id="UP000823046"/>
    </source>
</evidence>
<dbReference type="PANTHER" id="PTHR22889:SF0">
    <property type="entry name" value="WD REPEAT-CONTAINING PROTEIN 89"/>
    <property type="match status" value="1"/>
</dbReference>
<dbReference type="Pfam" id="PF00400">
    <property type="entry name" value="WD40"/>
    <property type="match status" value="4"/>
</dbReference>
<protein>
    <submittedName>
        <fullName evidence="3">WD domain, G-beta repeat-containing protein</fullName>
    </submittedName>
</protein>
<dbReference type="Gene3D" id="2.130.10.10">
    <property type="entry name" value="YVTN repeat-like/Quinoprotein amine dehydrogenase"/>
    <property type="match status" value="1"/>
</dbReference>